<evidence type="ECO:0000256" key="9">
    <source>
        <dbReference type="ARBA" id="ARBA00023136"/>
    </source>
</evidence>
<sequence>MLIKVYSNGIVGARGRWVKTLLELFKVKQTLLLLLTGALAYVAASSPRVDLPTLAVATLSFFLTISGTTGFNMVLDADIDAAMFRTRNRPIPSGRMDKKAATAVSTAALLLGLLLASTINVYFLAAGLAGFLIDILVYTILLKRRSPWSVVFGGFAGGMPALGGWAAATGSFGTEGLLLMLLVALWSSLHIWTLATYYADDYRRAGVPMLPAVYGERAGVQASLVVAALVVGLTALLALHGLLSAVGLVVSLAPLAAALALLVRGLASGEYRWHAFKAFKLVNVFMALVFISVAFLR</sequence>
<name>A0A7J3X745_THEPE</name>
<dbReference type="InterPro" id="IPR000537">
    <property type="entry name" value="UbiA_prenyltransferase"/>
</dbReference>
<evidence type="ECO:0000256" key="11">
    <source>
        <dbReference type="HAMAP-Rule" id="MF_00154"/>
    </source>
</evidence>
<keyword evidence="6 11" id="KW-0812">Transmembrane</keyword>
<comment type="similarity">
    <text evidence="4">In the C-terminal section; belongs to the UbiA prenyltransferase family. Protoheme IX farnesyltransferase subfamily.</text>
</comment>
<evidence type="ECO:0000256" key="6">
    <source>
        <dbReference type="ARBA" id="ARBA00022692"/>
    </source>
</evidence>
<keyword evidence="7 11" id="KW-1133">Transmembrane helix</keyword>
<evidence type="ECO:0000256" key="10">
    <source>
        <dbReference type="ARBA" id="ARBA00047690"/>
    </source>
</evidence>
<organism evidence="12">
    <name type="scientific">Thermofilum pendens</name>
    <dbReference type="NCBI Taxonomy" id="2269"/>
    <lineage>
        <taxon>Archaea</taxon>
        <taxon>Thermoproteota</taxon>
        <taxon>Thermoprotei</taxon>
        <taxon>Thermofilales</taxon>
        <taxon>Thermofilaceae</taxon>
        <taxon>Thermofilum</taxon>
    </lineage>
</organism>
<evidence type="ECO:0000256" key="1">
    <source>
        <dbReference type="ARBA" id="ARBA00004019"/>
    </source>
</evidence>
<proteinExistence type="inferred from homology"/>
<dbReference type="InterPro" id="IPR044878">
    <property type="entry name" value="UbiA_sf"/>
</dbReference>
<gene>
    <name evidence="12" type="primary">cyoE</name>
    <name evidence="11" type="synonym">ctaB</name>
    <name evidence="12" type="ORF">ENM88_04510</name>
</gene>
<dbReference type="AlphaFoldDB" id="A0A7J3X745"/>
<dbReference type="CDD" id="cd13957">
    <property type="entry name" value="PT_UbiA_Cox10"/>
    <property type="match status" value="1"/>
</dbReference>
<keyword evidence="11" id="KW-1003">Cell membrane</keyword>
<comment type="pathway">
    <text evidence="3 11">Porphyrin-containing compound metabolism; heme O biosynthesis; heme O from protoheme: step 1/1.</text>
</comment>
<dbReference type="InterPro" id="IPR030470">
    <property type="entry name" value="UbiA_prenylTrfase_CS"/>
</dbReference>
<dbReference type="PANTHER" id="PTHR43448:SF2">
    <property type="entry name" value="PROTOHEME IX FARNESYLTRANSFERASE, MITOCHONDRIAL"/>
    <property type="match status" value="1"/>
</dbReference>
<dbReference type="Pfam" id="PF01040">
    <property type="entry name" value="UbiA"/>
    <property type="match status" value="1"/>
</dbReference>
<comment type="catalytic activity">
    <reaction evidence="10 11">
        <text>heme b + (2E,6E)-farnesyl diphosphate + H2O = Fe(II)-heme o + diphosphate</text>
        <dbReference type="Rhea" id="RHEA:28070"/>
        <dbReference type="ChEBI" id="CHEBI:15377"/>
        <dbReference type="ChEBI" id="CHEBI:33019"/>
        <dbReference type="ChEBI" id="CHEBI:60344"/>
        <dbReference type="ChEBI" id="CHEBI:60530"/>
        <dbReference type="ChEBI" id="CHEBI:175763"/>
        <dbReference type="EC" id="2.5.1.141"/>
    </reaction>
</comment>
<evidence type="ECO:0000256" key="5">
    <source>
        <dbReference type="ARBA" id="ARBA00022679"/>
    </source>
</evidence>
<evidence type="ECO:0000256" key="8">
    <source>
        <dbReference type="ARBA" id="ARBA00023133"/>
    </source>
</evidence>
<keyword evidence="8 11" id="KW-0350">Heme biosynthesis</keyword>
<keyword evidence="9 11" id="KW-0472">Membrane</keyword>
<evidence type="ECO:0000256" key="2">
    <source>
        <dbReference type="ARBA" id="ARBA00004651"/>
    </source>
</evidence>
<comment type="caution">
    <text evidence="12">The sequence shown here is derived from an EMBL/GenBank/DDBJ whole genome shotgun (WGS) entry which is preliminary data.</text>
</comment>
<reference evidence="12" key="1">
    <citation type="journal article" date="2020" name="mSystems">
        <title>Genome- and Community-Level Interaction Insights into Carbon Utilization and Element Cycling Functions of Hydrothermarchaeota in Hydrothermal Sediment.</title>
        <authorList>
            <person name="Zhou Z."/>
            <person name="Liu Y."/>
            <person name="Xu W."/>
            <person name="Pan J."/>
            <person name="Luo Z.H."/>
            <person name="Li M."/>
        </authorList>
    </citation>
    <scope>NUCLEOTIDE SEQUENCE [LARGE SCALE GENOMIC DNA]</scope>
    <source>
        <strain evidence="12">SpSt-1125</strain>
    </source>
</reference>
<feature type="transmembrane region" description="Helical" evidence="11">
    <location>
        <begin position="220"/>
        <end position="239"/>
    </location>
</feature>
<accession>A0A7J3X745</accession>
<dbReference type="PROSITE" id="PS00943">
    <property type="entry name" value="UBIA"/>
    <property type="match status" value="1"/>
</dbReference>
<comment type="similarity">
    <text evidence="11">Belongs to the UbiA prenyltransferase family. Protoheme IX farnesyltransferase subfamily.</text>
</comment>
<keyword evidence="5 11" id="KW-0808">Transferase</keyword>
<feature type="transmembrane region" description="Helical" evidence="11">
    <location>
        <begin position="54"/>
        <end position="75"/>
    </location>
</feature>
<feature type="transmembrane region" description="Helical" evidence="11">
    <location>
        <begin position="121"/>
        <end position="141"/>
    </location>
</feature>
<dbReference type="InterPro" id="IPR006369">
    <property type="entry name" value="Protohaem_IX_farnesylTrfase"/>
</dbReference>
<feature type="transmembrane region" description="Helical" evidence="11">
    <location>
        <begin position="245"/>
        <end position="266"/>
    </location>
</feature>
<dbReference type="GO" id="GO:0008495">
    <property type="term" value="F:protoheme IX farnesyltransferase activity"/>
    <property type="evidence" value="ECO:0007669"/>
    <property type="project" value="UniProtKB-UniRule"/>
</dbReference>
<evidence type="ECO:0000313" key="12">
    <source>
        <dbReference type="EMBL" id="HHP04996.1"/>
    </source>
</evidence>
<evidence type="ECO:0000256" key="4">
    <source>
        <dbReference type="ARBA" id="ARBA00010223"/>
    </source>
</evidence>
<protein>
    <recommendedName>
        <fullName evidence="11">Protoheme IX farnesyltransferase</fullName>
        <ecNumber evidence="11">2.5.1.141</ecNumber>
    </recommendedName>
    <alternativeName>
        <fullName evidence="11">Heme B farnesyltransferase</fullName>
    </alternativeName>
    <alternativeName>
        <fullName evidence="11">Heme O synthase</fullName>
    </alternativeName>
</protein>
<feature type="transmembrane region" description="Helical" evidence="11">
    <location>
        <begin position="179"/>
        <end position="199"/>
    </location>
</feature>
<dbReference type="GO" id="GO:0005886">
    <property type="term" value="C:plasma membrane"/>
    <property type="evidence" value="ECO:0007669"/>
    <property type="project" value="UniProtKB-SubCell"/>
</dbReference>
<dbReference type="NCBIfam" id="TIGR01473">
    <property type="entry name" value="cyoE_ctaB"/>
    <property type="match status" value="1"/>
</dbReference>
<comment type="function">
    <text evidence="1 11">Converts heme B (protoheme IX) to heme O by substitution of the vinyl group on carbon 2 of heme B porphyrin ring with a hydroxyethyl farnesyl side group.</text>
</comment>
<comment type="miscellaneous">
    <text evidence="11">Carbon 2 of the heme B porphyrin ring is defined according to the Fischer nomenclature.</text>
</comment>
<dbReference type="Gene3D" id="1.10.357.140">
    <property type="entry name" value="UbiA prenyltransferase"/>
    <property type="match status" value="1"/>
</dbReference>
<dbReference type="GO" id="GO:0048034">
    <property type="term" value="P:heme O biosynthetic process"/>
    <property type="evidence" value="ECO:0007669"/>
    <property type="project" value="UniProtKB-UniRule"/>
</dbReference>
<feature type="transmembrane region" description="Helical" evidence="11">
    <location>
        <begin position="148"/>
        <end position="167"/>
    </location>
</feature>
<feature type="transmembrane region" description="Helical" evidence="11">
    <location>
        <begin position="278"/>
        <end position="296"/>
    </location>
</feature>
<dbReference type="HAMAP" id="MF_00154">
    <property type="entry name" value="CyoE_CtaB"/>
    <property type="match status" value="1"/>
</dbReference>
<evidence type="ECO:0000256" key="3">
    <source>
        <dbReference type="ARBA" id="ARBA00004919"/>
    </source>
</evidence>
<dbReference type="UniPathway" id="UPA00834">
    <property type="reaction ID" value="UER00712"/>
</dbReference>
<dbReference type="EMBL" id="DRZM01000139">
    <property type="protein sequence ID" value="HHP04996.1"/>
    <property type="molecule type" value="Genomic_DNA"/>
</dbReference>
<evidence type="ECO:0000256" key="7">
    <source>
        <dbReference type="ARBA" id="ARBA00022989"/>
    </source>
</evidence>
<feature type="transmembrane region" description="Helical" evidence="11">
    <location>
        <begin position="96"/>
        <end position="115"/>
    </location>
</feature>
<dbReference type="PANTHER" id="PTHR43448">
    <property type="entry name" value="PROTOHEME IX FARNESYLTRANSFERASE, MITOCHONDRIAL"/>
    <property type="match status" value="1"/>
</dbReference>
<dbReference type="EC" id="2.5.1.141" evidence="11"/>
<comment type="subcellular location">
    <subcellularLocation>
        <location evidence="2 11">Cell membrane</location>
        <topology evidence="2 11">Multi-pass membrane protein</topology>
    </subcellularLocation>
</comment>